<accession>A0A542Y9C8</accession>
<reference evidence="2 3" key="1">
    <citation type="submission" date="2019-06" db="EMBL/GenBank/DDBJ databases">
        <title>Sequencing the genomes of 1000 actinobacteria strains.</title>
        <authorList>
            <person name="Klenk H.-P."/>
        </authorList>
    </citation>
    <scope>NUCLEOTIDE SEQUENCE [LARGE SCALE GENOMIC DNA]</scope>
    <source>
        <strain evidence="2 3">DSM 8803</strain>
    </source>
</reference>
<organism evidence="2 3">
    <name type="scientific">Leucobacter komagatae</name>
    <dbReference type="NCBI Taxonomy" id="55969"/>
    <lineage>
        <taxon>Bacteria</taxon>
        <taxon>Bacillati</taxon>
        <taxon>Actinomycetota</taxon>
        <taxon>Actinomycetes</taxon>
        <taxon>Micrococcales</taxon>
        <taxon>Microbacteriaceae</taxon>
        <taxon>Leucobacter</taxon>
    </lineage>
</organism>
<keyword evidence="3" id="KW-1185">Reference proteome</keyword>
<evidence type="ECO:0000256" key="1">
    <source>
        <dbReference type="SAM" id="MobiDB-lite"/>
    </source>
</evidence>
<evidence type="ECO:0008006" key="4">
    <source>
        <dbReference type="Google" id="ProtNLM"/>
    </source>
</evidence>
<evidence type="ECO:0000313" key="3">
    <source>
        <dbReference type="Proteomes" id="UP000319094"/>
    </source>
</evidence>
<dbReference type="OrthoDB" id="5517693at2"/>
<gene>
    <name evidence="2" type="ORF">FB468_2665</name>
</gene>
<dbReference type="AlphaFoldDB" id="A0A542Y9C8"/>
<feature type="compositionally biased region" description="Polar residues" evidence="1">
    <location>
        <begin position="128"/>
        <end position="142"/>
    </location>
</feature>
<name>A0A542Y9C8_9MICO</name>
<comment type="caution">
    <text evidence="2">The sequence shown here is derived from an EMBL/GenBank/DDBJ whole genome shotgun (WGS) entry which is preliminary data.</text>
</comment>
<protein>
    <recommendedName>
        <fullName evidence="4">Transcriptional regulator, AbiEi antitoxin, Type IV TA system</fullName>
    </recommendedName>
</protein>
<dbReference type="EMBL" id="VFON01000001">
    <property type="protein sequence ID" value="TQL44604.1"/>
    <property type="molecule type" value="Genomic_DNA"/>
</dbReference>
<dbReference type="Proteomes" id="UP000319094">
    <property type="component" value="Unassembled WGS sequence"/>
</dbReference>
<feature type="compositionally biased region" description="Low complexity" evidence="1">
    <location>
        <begin position="104"/>
        <end position="122"/>
    </location>
</feature>
<dbReference type="RefSeq" id="WP_141887767.1">
    <property type="nucleotide sequence ID" value="NZ_BAAAUY010000003.1"/>
</dbReference>
<feature type="region of interest" description="Disordered" evidence="1">
    <location>
        <begin position="104"/>
        <end position="144"/>
    </location>
</feature>
<sequence>MTSAFPAHPAIGELVASSGLYSSGLTRRELAVAVRAGALVRVRYGWYVSREVWEQLPAADRHLLTVLAANRSALEAPTFSHRSAATLHGLPVWSPWLHAAGSHGARSAGSAGSRRQRASASGPDPSIAHTTVSPPGRVSSSRALVRHSSALPDADVEAWDELGRQELSRPLRLTTADRTLADLAATAPFTVALACADHYLREIARVGRQIDVATVAEWRDAMLHRSALKRGRPGSLALFAVALLADPRADSPLETLSRLRFAQLGVDVELQVPVHGRDGRSSFFLDFELSGRGFWGEADGKQKYVGAETRRGRSADEVVYAEKRRAEWIAGSTGLKPIRWGASEVLTLAGFSSHLEAHGVQVPGTPSLRWGPGVAGFLRGLP</sequence>
<evidence type="ECO:0000313" key="2">
    <source>
        <dbReference type="EMBL" id="TQL44604.1"/>
    </source>
</evidence>
<proteinExistence type="predicted"/>